<dbReference type="Proteomes" id="UP000182257">
    <property type="component" value="Unassembled WGS sequence"/>
</dbReference>
<sequence>MKNVNLLITFLLLVCPLATMAQQVPDTTAVNNNDSITWNKELDGVVVKAQRQLIKQDIDRVAYDVQHDEEAKTQTVMDMLRKVPMVSVDGQDNIQVKGNSNFKVYKNGHLDPSLTKNAKEVFKSMPASVVKRIEVITDPGAREDAEGVEAVLNIVTLTNTKMQGVTGVVSSSLNTLGHPNFYSSLTSQLGKLMLSVDYGYNGMTKRDSYNRVENSRTYLDTGNTTLSGSEGSNPGNIHFADIDASYDIDSLNLISASFGGYFYTLNVQGDGYNQLLNSAGKQLYSYNNSYWMPGYNHHSWNGRFDYQHKTHLDGERLTMSYMLALTRQHTDQESTYTELNDVSFPYTGSLMRERERFTEHTFQVDWLRPLGRGHQLEVGAKYIDRNNSSRSVQTFYDIDTNTSDEFQHTTRVIAGYADYIFRAAKFSARAGLRYEYSYMRGSYPDGKGTAFDKHLGDWVPQATLKYQLTDAQSLKLNYTTSINRPGISYLNPAVNVSPTSVSQGNPQLSSSHTQRISLVYSYIMPKLTLQLAPGYNAYSSGISSIVTAKDDIRYSTYDNILRYRRISVEQYVQWKPFDTTTLVLNNNLRYEHYENPNLGYRNHGWSDNYSLSLQQRLPLKLRLSVSAYGKLGHSPSSVYYVQHSYLNYYASLQRSFLKGDRLTVRFTANAPFNKYWYMEAETVNGDFTGIERSWNRNRSFSISASWRFGSLKSSVKKTEYSIENSDVVGGISKSN</sequence>
<feature type="chain" id="PRO_5010194386" evidence="4">
    <location>
        <begin position="22"/>
        <end position="735"/>
    </location>
</feature>
<dbReference type="Pfam" id="PF14905">
    <property type="entry name" value="OMP_b-brl_3"/>
    <property type="match status" value="1"/>
</dbReference>
<dbReference type="Gene3D" id="2.170.130.10">
    <property type="entry name" value="TonB-dependent receptor, plug domain"/>
    <property type="match status" value="1"/>
</dbReference>
<dbReference type="InterPro" id="IPR037066">
    <property type="entry name" value="Plug_dom_sf"/>
</dbReference>
<dbReference type="Gene3D" id="2.40.170.20">
    <property type="entry name" value="TonB-dependent receptor, beta-barrel domain"/>
    <property type="match status" value="1"/>
</dbReference>
<dbReference type="InterPro" id="IPR041700">
    <property type="entry name" value="OMP_b-brl_3"/>
</dbReference>
<feature type="domain" description="Outer membrane protein beta-barrel" evidence="5">
    <location>
        <begin position="308"/>
        <end position="706"/>
    </location>
</feature>
<evidence type="ECO:0000313" key="7">
    <source>
        <dbReference type="Proteomes" id="UP000182257"/>
    </source>
</evidence>
<evidence type="ECO:0000256" key="1">
    <source>
        <dbReference type="ARBA" id="ARBA00004442"/>
    </source>
</evidence>
<gene>
    <name evidence="6" type="ORF">SAMN05216462_2118</name>
</gene>
<accession>A0A1H4D4E1</accession>
<keyword evidence="6" id="KW-0675">Receptor</keyword>
<dbReference type="PANTHER" id="PTHR40980:SF3">
    <property type="entry name" value="TONB-DEPENDENT RECEPTOR-LIKE BETA-BARREL DOMAIN-CONTAINING PROTEIN"/>
    <property type="match status" value="1"/>
</dbReference>
<protein>
    <submittedName>
        <fullName evidence="6">Outer membrane receptor proteins, mostly Fe transport</fullName>
    </submittedName>
</protein>
<evidence type="ECO:0000256" key="3">
    <source>
        <dbReference type="ARBA" id="ARBA00023237"/>
    </source>
</evidence>
<dbReference type="SUPFAM" id="SSF56935">
    <property type="entry name" value="Porins"/>
    <property type="match status" value="1"/>
</dbReference>
<organism evidence="6 7">
    <name type="scientific">Xylanibacter ruminicola</name>
    <name type="common">Prevotella ruminicola</name>
    <dbReference type="NCBI Taxonomy" id="839"/>
    <lineage>
        <taxon>Bacteria</taxon>
        <taxon>Pseudomonadati</taxon>
        <taxon>Bacteroidota</taxon>
        <taxon>Bacteroidia</taxon>
        <taxon>Bacteroidales</taxon>
        <taxon>Prevotellaceae</taxon>
        <taxon>Xylanibacter</taxon>
    </lineage>
</organism>
<dbReference type="PANTHER" id="PTHR40980">
    <property type="entry name" value="PLUG DOMAIN-CONTAINING PROTEIN"/>
    <property type="match status" value="1"/>
</dbReference>
<dbReference type="EMBL" id="FNRF01000004">
    <property type="protein sequence ID" value="SEA67458.1"/>
    <property type="molecule type" value="Genomic_DNA"/>
</dbReference>
<proteinExistence type="predicted"/>
<name>A0A1H4D4E1_XYLRU</name>
<keyword evidence="2" id="KW-0472">Membrane</keyword>
<evidence type="ECO:0000256" key="4">
    <source>
        <dbReference type="SAM" id="SignalP"/>
    </source>
</evidence>
<evidence type="ECO:0000259" key="5">
    <source>
        <dbReference type="Pfam" id="PF14905"/>
    </source>
</evidence>
<dbReference type="AlphaFoldDB" id="A0A1H4D4E1"/>
<feature type="signal peptide" evidence="4">
    <location>
        <begin position="1"/>
        <end position="21"/>
    </location>
</feature>
<evidence type="ECO:0000313" key="6">
    <source>
        <dbReference type="EMBL" id="SEA67458.1"/>
    </source>
</evidence>
<dbReference type="GO" id="GO:0009279">
    <property type="term" value="C:cell outer membrane"/>
    <property type="evidence" value="ECO:0007669"/>
    <property type="project" value="UniProtKB-SubCell"/>
</dbReference>
<keyword evidence="4" id="KW-0732">Signal</keyword>
<dbReference type="InterPro" id="IPR036942">
    <property type="entry name" value="Beta-barrel_TonB_sf"/>
</dbReference>
<evidence type="ECO:0000256" key="2">
    <source>
        <dbReference type="ARBA" id="ARBA00023136"/>
    </source>
</evidence>
<comment type="subcellular location">
    <subcellularLocation>
        <location evidence="1">Cell outer membrane</location>
    </subcellularLocation>
</comment>
<keyword evidence="3" id="KW-0998">Cell outer membrane</keyword>
<reference evidence="6 7" key="1">
    <citation type="submission" date="2016-10" db="EMBL/GenBank/DDBJ databases">
        <authorList>
            <person name="de Groot N.N."/>
        </authorList>
    </citation>
    <scope>NUCLEOTIDE SEQUENCE [LARGE SCALE GENOMIC DNA]</scope>
    <source>
        <strain evidence="6 7">D31d</strain>
    </source>
</reference>